<dbReference type="OrthoDB" id="9762978at2"/>
<reference evidence="8 9" key="1">
    <citation type="submission" date="2019-02" db="EMBL/GenBank/DDBJ databases">
        <title>Deep-cultivation of Planctomycetes and their phenomic and genomic characterization uncovers novel biology.</title>
        <authorList>
            <person name="Wiegand S."/>
            <person name="Jogler M."/>
            <person name="Boedeker C."/>
            <person name="Pinto D."/>
            <person name="Vollmers J."/>
            <person name="Rivas-Marin E."/>
            <person name="Kohn T."/>
            <person name="Peeters S.H."/>
            <person name="Heuer A."/>
            <person name="Rast P."/>
            <person name="Oberbeckmann S."/>
            <person name="Bunk B."/>
            <person name="Jeske O."/>
            <person name="Meyerdierks A."/>
            <person name="Storesund J.E."/>
            <person name="Kallscheuer N."/>
            <person name="Luecker S."/>
            <person name="Lage O.M."/>
            <person name="Pohl T."/>
            <person name="Merkel B.J."/>
            <person name="Hornburger P."/>
            <person name="Mueller R.-W."/>
            <person name="Bruemmer F."/>
            <person name="Labrenz M."/>
            <person name="Spormann A.M."/>
            <person name="Op Den Camp H."/>
            <person name="Overmann J."/>
            <person name="Amann R."/>
            <person name="Jetten M.S.M."/>
            <person name="Mascher T."/>
            <person name="Medema M.H."/>
            <person name="Devos D.P."/>
            <person name="Kaster A.-K."/>
            <person name="Ovreas L."/>
            <person name="Rohde M."/>
            <person name="Galperin M.Y."/>
            <person name="Jogler C."/>
        </authorList>
    </citation>
    <scope>NUCLEOTIDE SEQUENCE [LARGE SCALE GENOMIC DNA]</scope>
    <source>
        <strain evidence="8 9">Pla52n</strain>
    </source>
</reference>
<feature type="transmembrane region" description="Helical" evidence="6">
    <location>
        <begin position="348"/>
        <end position="364"/>
    </location>
</feature>
<evidence type="ECO:0000313" key="9">
    <source>
        <dbReference type="Proteomes" id="UP000320176"/>
    </source>
</evidence>
<feature type="transmembrane region" description="Helical" evidence="6">
    <location>
        <begin position="146"/>
        <end position="169"/>
    </location>
</feature>
<feature type="transmembrane region" description="Helical" evidence="6">
    <location>
        <begin position="481"/>
        <end position="498"/>
    </location>
</feature>
<sequence>MDFGFDSLMPPLVAICLAIATQRVVLPLALGVFCGAVMLAPHDSILLSPLLYFRYTMQDSIMSTSHLQALLFSLLLGAMVGVLEIGGGMRSLIGGLAKTIRSRRGAQTLVATSGLAVFFDDYANTLLVGGTMRSTADRYGMSRSKLAYLVDSTAAPVAGLSIISTWAATEISYMSDGLMAAGITDRAAGFELFIRSIPYRFYPLLALVMVFIIARTGRDFGPMRSAEQEAMDRHLDGGGSAENGSGDDEAVSSLPRYLWLAAIIPVLLCIAVVGVVLMITGYLSLGPQNAGLPTWKYLGLVFSNGDSYRALIAGGAIGWAATSLMHLGMGGCRPVDLFWGTYRGAKQMMPAMVILWFAWALSALTEPDRLNTSGYLAAVLSNGLDVRLLPAIVFVIAGLTAFSTGTSWGTMGILTPLSVSLAITMDPSGGPGGAICLATCGSVLAGAIFGDHCSPISDTTVLSSRASGCDHVRHVRTQMPYAIIVAAVCIAVGCVPAALGVSPWISLLAGSVVLVAIVRWVGKEPVLHEENESPG</sequence>
<comment type="caution">
    <text evidence="8">The sequence shown here is derived from an EMBL/GenBank/DDBJ whole genome shotgun (WGS) entry which is preliminary data.</text>
</comment>
<name>A0A5C6B102_9BACT</name>
<comment type="subcellular location">
    <subcellularLocation>
        <location evidence="1">Cell membrane</location>
        <topology evidence="1">Multi-pass membrane protein</topology>
    </subcellularLocation>
</comment>
<evidence type="ECO:0000313" key="8">
    <source>
        <dbReference type="EMBL" id="TWU05588.1"/>
    </source>
</evidence>
<feature type="transmembrane region" description="Helical" evidence="6">
    <location>
        <begin position="197"/>
        <end position="214"/>
    </location>
</feature>
<feature type="transmembrane region" description="Helical" evidence="6">
    <location>
        <begin position="60"/>
        <end position="83"/>
    </location>
</feature>
<evidence type="ECO:0000256" key="2">
    <source>
        <dbReference type="ARBA" id="ARBA00022475"/>
    </source>
</evidence>
<evidence type="ECO:0000256" key="4">
    <source>
        <dbReference type="ARBA" id="ARBA00022989"/>
    </source>
</evidence>
<feature type="domain" description="Na+/H+ antiporter NhaC-like C-terminal" evidence="7">
    <location>
        <begin position="163"/>
        <end position="491"/>
    </location>
</feature>
<dbReference type="EMBL" id="SJPN01000002">
    <property type="protein sequence ID" value="TWU05588.1"/>
    <property type="molecule type" value="Genomic_DNA"/>
</dbReference>
<dbReference type="PANTHER" id="PTHR43478:SF1">
    <property type="entry name" value="NA+_H+ ANTIPORTER NHAC-LIKE C-TERMINAL DOMAIN-CONTAINING PROTEIN"/>
    <property type="match status" value="1"/>
</dbReference>
<dbReference type="Proteomes" id="UP000320176">
    <property type="component" value="Unassembled WGS sequence"/>
</dbReference>
<dbReference type="Pfam" id="PF03553">
    <property type="entry name" value="Na_H_antiporter"/>
    <property type="match status" value="1"/>
</dbReference>
<dbReference type="RefSeq" id="WP_146518812.1">
    <property type="nucleotide sequence ID" value="NZ_CP151726.1"/>
</dbReference>
<feature type="transmembrane region" description="Helical" evidence="6">
    <location>
        <begin position="384"/>
        <end position="402"/>
    </location>
</feature>
<keyword evidence="2" id="KW-1003">Cell membrane</keyword>
<feature type="transmembrane region" description="Helical" evidence="6">
    <location>
        <begin position="257"/>
        <end position="283"/>
    </location>
</feature>
<evidence type="ECO:0000256" key="5">
    <source>
        <dbReference type="ARBA" id="ARBA00023136"/>
    </source>
</evidence>
<keyword evidence="3 6" id="KW-0812">Transmembrane</keyword>
<evidence type="ECO:0000256" key="6">
    <source>
        <dbReference type="SAM" id="Phobius"/>
    </source>
</evidence>
<keyword evidence="9" id="KW-1185">Reference proteome</keyword>
<dbReference type="AlphaFoldDB" id="A0A5C6B102"/>
<proteinExistence type="predicted"/>
<keyword evidence="5 6" id="KW-0472">Membrane</keyword>
<keyword evidence="4 6" id="KW-1133">Transmembrane helix</keyword>
<evidence type="ECO:0000256" key="3">
    <source>
        <dbReference type="ARBA" id="ARBA00022692"/>
    </source>
</evidence>
<feature type="transmembrane region" description="Helical" evidence="6">
    <location>
        <begin position="12"/>
        <end position="40"/>
    </location>
</feature>
<gene>
    <name evidence="8" type="primary">mleN</name>
    <name evidence="8" type="ORF">Pla52n_13030</name>
</gene>
<evidence type="ECO:0000259" key="7">
    <source>
        <dbReference type="Pfam" id="PF03553"/>
    </source>
</evidence>
<accession>A0A5C6B102</accession>
<dbReference type="GO" id="GO:0005886">
    <property type="term" value="C:plasma membrane"/>
    <property type="evidence" value="ECO:0007669"/>
    <property type="project" value="UniProtKB-SubCell"/>
</dbReference>
<dbReference type="InterPro" id="IPR018461">
    <property type="entry name" value="Na/H_Antiport_NhaC-like_C"/>
</dbReference>
<organism evidence="8 9">
    <name type="scientific">Stieleria varia</name>
    <dbReference type="NCBI Taxonomy" id="2528005"/>
    <lineage>
        <taxon>Bacteria</taxon>
        <taxon>Pseudomonadati</taxon>
        <taxon>Planctomycetota</taxon>
        <taxon>Planctomycetia</taxon>
        <taxon>Pirellulales</taxon>
        <taxon>Pirellulaceae</taxon>
        <taxon>Stieleria</taxon>
    </lineage>
</organism>
<evidence type="ECO:0000256" key="1">
    <source>
        <dbReference type="ARBA" id="ARBA00004651"/>
    </source>
</evidence>
<protein>
    <submittedName>
        <fullName evidence="8">Malate-2H(+)/Na(+)-lactate antiporter</fullName>
    </submittedName>
</protein>
<dbReference type="PANTHER" id="PTHR43478">
    <property type="entry name" value="NA+/H+ ANTIPORTER-RELATED"/>
    <property type="match status" value="1"/>
</dbReference>